<organism evidence="2 3">
    <name type="scientific">Sphingomonas xinjiangensis</name>
    <dbReference type="NCBI Taxonomy" id="643568"/>
    <lineage>
        <taxon>Bacteria</taxon>
        <taxon>Pseudomonadati</taxon>
        <taxon>Pseudomonadota</taxon>
        <taxon>Alphaproteobacteria</taxon>
        <taxon>Sphingomonadales</taxon>
        <taxon>Sphingomonadaceae</taxon>
        <taxon>Sphingomonas</taxon>
    </lineage>
</organism>
<protein>
    <submittedName>
        <fullName evidence="2">Putative transposase</fullName>
    </submittedName>
</protein>
<comment type="caution">
    <text evidence="2">The sequence shown here is derived from an EMBL/GenBank/DDBJ whole genome shotgun (WGS) entry which is preliminary data.</text>
</comment>
<dbReference type="Gene3D" id="3.30.420.10">
    <property type="entry name" value="Ribonuclease H-like superfamily/Ribonuclease H"/>
    <property type="match status" value="1"/>
</dbReference>
<name>A0A840YR91_9SPHN</name>
<dbReference type="InterPro" id="IPR036397">
    <property type="entry name" value="RNaseH_sf"/>
</dbReference>
<dbReference type="SUPFAM" id="SSF53098">
    <property type="entry name" value="Ribonuclease H-like"/>
    <property type="match status" value="1"/>
</dbReference>
<evidence type="ECO:0000313" key="3">
    <source>
        <dbReference type="Proteomes" id="UP000527143"/>
    </source>
</evidence>
<sequence length="730" mass="81594">MRLALPRFDKSDILDHEGLLLRLERQWDDGTLSITRVRSDRPFMLDSGEHPTTMWFLTEWGAGRLRIASDKVSTIHDRPTKEQDPTGLEGWRLDEARRVQFILVTLDRLACPQSNKAINRHLAKVFTPEVAAKYGDAPPGSTVRKWMKSRGAVGHRTLANSAPKPGAGPRVKRLDSEVLKLRTDAALWYWTAREISLEDAHAEHVAWVDDYNKKRALDGLARVTACEIEWLRVRICQVQDYDTYSTKFGKAKADGFYKAGGIGVRASRFLEIGIIDHHTFDAWVGLEEIGDELLPAGRPTITAVFDVFTGCVSAVLHFTPPSLFNMLDAIKHANRPKMRRTRVGAEKYELLASIYGRFDTILPDNAWEFTGTSGQDSLQDLGTHIDWSRAGYPKDKALLERWWGTLISYLSSKLPATVFDPRVMKDLGYDASKDTVVAASDLRELLAEALAFYHINLHNGLNAQPARLWEKELKKWETIPVFVDDRQIDQIMGMVEEKTLTTAGIKMFNCVWYNQPHNLEAIISRNAADDASGRRRRGKKRSVGLRFKVKYNPADLSQVHVYDPSLGDYVTLECKEDFLRGLSKKHLDALLKWVEVQNLAFNTPHDRKIARATLNEAIRDAAPHVAQRQRNAFAALIDRGAGAETSGNIVVSHVPSSYSGMAPVTGHETAVATRSDGGRKPRGPRNRNARGRRKADSPVAAPLLPTTGGAVSFSDATSSECAADRDWSGL</sequence>
<feature type="region of interest" description="Disordered" evidence="1">
    <location>
        <begin position="669"/>
        <end position="717"/>
    </location>
</feature>
<dbReference type="Proteomes" id="UP000527143">
    <property type="component" value="Unassembled WGS sequence"/>
</dbReference>
<dbReference type="AlphaFoldDB" id="A0A840YR91"/>
<proteinExistence type="predicted"/>
<gene>
    <name evidence="2" type="ORF">FHT02_003124</name>
</gene>
<reference evidence="2 3" key="1">
    <citation type="submission" date="2020-08" db="EMBL/GenBank/DDBJ databases">
        <title>Genomic Encyclopedia of Type Strains, Phase IV (KMG-IV): sequencing the most valuable type-strain genomes for metagenomic binning, comparative biology and taxonomic classification.</title>
        <authorList>
            <person name="Goeker M."/>
        </authorList>
    </citation>
    <scope>NUCLEOTIDE SEQUENCE [LARGE SCALE GENOMIC DNA]</scope>
    <source>
        <strain evidence="2 3">DSM 26736</strain>
    </source>
</reference>
<dbReference type="GO" id="GO:0003676">
    <property type="term" value="F:nucleic acid binding"/>
    <property type="evidence" value="ECO:0007669"/>
    <property type="project" value="InterPro"/>
</dbReference>
<evidence type="ECO:0000313" key="2">
    <source>
        <dbReference type="EMBL" id="MBB5711872.1"/>
    </source>
</evidence>
<accession>A0A840YR91</accession>
<dbReference type="RefSeq" id="WP_184089445.1">
    <property type="nucleotide sequence ID" value="NZ_JACIJF010000010.1"/>
</dbReference>
<dbReference type="EMBL" id="JACIJF010000010">
    <property type="protein sequence ID" value="MBB5711872.1"/>
    <property type="molecule type" value="Genomic_DNA"/>
</dbReference>
<dbReference type="InterPro" id="IPR012337">
    <property type="entry name" value="RNaseH-like_sf"/>
</dbReference>
<feature type="compositionally biased region" description="Basic residues" evidence="1">
    <location>
        <begin position="680"/>
        <end position="693"/>
    </location>
</feature>
<keyword evidence="3" id="KW-1185">Reference proteome</keyword>
<evidence type="ECO:0000256" key="1">
    <source>
        <dbReference type="SAM" id="MobiDB-lite"/>
    </source>
</evidence>